<keyword evidence="1" id="KW-0472">Membrane</keyword>
<evidence type="ECO:0000256" key="1">
    <source>
        <dbReference type="SAM" id="Phobius"/>
    </source>
</evidence>
<sequence>MQTAPAQQPIAAAAVSLIAWIFCVAAFLPPLNKYTLNSVPLMIMAGVGIAVSLIVHLIFIGMSAQRLGRSPALWVVVCLCLFPIASIVGLILFEWFSEQEKQAGA</sequence>
<evidence type="ECO:0000313" key="2">
    <source>
        <dbReference type="EMBL" id="MQA42549.1"/>
    </source>
</evidence>
<protein>
    <submittedName>
        <fullName evidence="2">Uncharacterized protein</fullName>
    </submittedName>
</protein>
<proteinExistence type="predicted"/>
<organism evidence="2 3">
    <name type="scientific">Rugamonas aquatica</name>
    <dbReference type="NCBI Taxonomy" id="2743357"/>
    <lineage>
        <taxon>Bacteria</taxon>
        <taxon>Pseudomonadati</taxon>
        <taxon>Pseudomonadota</taxon>
        <taxon>Betaproteobacteria</taxon>
        <taxon>Burkholderiales</taxon>
        <taxon>Oxalobacteraceae</taxon>
        <taxon>Telluria group</taxon>
        <taxon>Rugamonas</taxon>
    </lineage>
</organism>
<dbReference type="RefSeq" id="WP_152841639.1">
    <property type="nucleotide sequence ID" value="NZ_WHUG01000022.1"/>
</dbReference>
<keyword evidence="3" id="KW-1185">Reference proteome</keyword>
<feature type="transmembrane region" description="Helical" evidence="1">
    <location>
        <begin position="12"/>
        <end position="29"/>
    </location>
</feature>
<feature type="transmembrane region" description="Helical" evidence="1">
    <location>
        <begin position="72"/>
        <end position="93"/>
    </location>
</feature>
<keyword evidence="1" id="KW-0812">Transmembrane</keyword>
<accession>A0A6A7NBJ3</accession>
<dbReference type="EMBL" id="WHUG01000022">
    <property type="protein sequence ID" value="MQA42549.1"/>
    <property type="molecule type" value="Genomic_DNA"/>
</dbReference>
<gene>
    <name evidence="2" type="ORF">GEV02_30890</name>
</gene>
<feature type="transmembrane region" description="Helical" evidence="1">
    <location>
        <begin position="41"/>
        <end position="60"/>
    </location>
</feature>
<evidence type="ECO:0000313" key="3">
    <source>
        <dbReference type="Proteomes" id="UP000440498"/>
    </source>
</evidence>
<keyword evidence="1" id="KW-1133">Transmembrane helix</keyword>
<reference evidence="2 3" key="1">
    <citation type="submission" date="2019-10" db="EMBL/GenBank/DDBJ databases">
        <title>Two novel species isolated from a subtropical stream in China.</title>
        <authorList>
            <person name="Lu H."/>
        </authorList>
    </citation>
    <scope>NUCLEOTIDE SEQUENCE [LARGE SCALE GENOMIC DNA]</scope>
    <source>
        <strain evidence="2 3">FT29W</strain>
    </source>
</reference>
<dbReference type="Proteomes" id="UP000440498">
    <property type="component" value="Unassembled WGS sequence"/>
</dbReference>
<dbReference type="AlphaFoldDB" id="A0A6A7NBJ3"/>
<name>A0A6A7NBJ3_9BURK</name>
<comment type="caution">
    <text evidence="2">The sequence shown here is derived from an EMBL/GenBank/DDBJ whole genome shotgun (WGS) entry which is preliminary data.</text>
</comment>